<protein>
    <submittedName>
        <fullName evidence="2">MarR family transcriptional regulator</fullName>
    </submittedName>
</protein>
<accession>A0A916SVP5</accession>
<dbReference type="GO" id="GO:0006950">
    <property type="term" value="P:response to stress"/>
    <property type="evidence" value="ECO:0007669"/>
    <property type="project" value="TreeGrafter"/>
</dbReference>
<dbReference type="Proteomes" id="UP000636793">
    <property type="component" value="Unassembled WGS sequence"/>
</dbReference>
<dbReference type="RefSeq" id="WP_188835160.1">
    <property type="nucleotide sequence ID" value="NZ_BMHI01000001.1"/>
</dbReference>
<dbReference type="GO" id="GO:0003700">
    <property type="term" value="F:DNA-binding transcription factor activity"/>
    <property type="evidence" value="ECO:0007669"/>
    <property type="project" value="InterPro"/>
</dbReference>
<organism evidence="2 3">
    <name type="scientific">Flexivirga endophytica</name>
    <dbReference type="NCBI Taxonomy" id="1849103"/>
    <lineage>
        <taxon>Bacteria</taxon>
        <taxon>Bacillati</taxon>
        <taxon>Actinomycetota</taxon>
        <taxon>Actinomycetes</taxon>
        <taxon>Micrococcales</taxon>
        <taxon>Dermacoccaceae</taxon>
        <taxon>Flexivirga</taxon>
    </lineage>
</organism>
<reference evidence="2" key="2">
    <citation type="submission" date="2020-09" db="EMBL/GenBank/DDBJ databases">
        <authorList>
            <person name="Sun Q."/>
            <person name="Zhou Y."/>
        </authorList>
    </citation>
    <scope>NUCLEOTIDE SEQUENCE</scope>
    <source>
        <strain evidence="2">CGMCC 1.15085</strain>
    </source>
</reference>
<gene>
    <name evidence="2" type="ORF">GCM10011492_02580</name>
</gene>
<dbReference type="PANTHER" id="PTHR33164">
    <property type="entry name" value="TRANSCRIPTIONAL REGULATOR, MARR FAMILY"/>
    <property type="match status" value="1"/>
</dbReference>
<dbReference type="InterPro" id="IPR036388">
    <property type="entry name" value="WH-like_DNA-bd_sf"/>
</dbReference>
<evidence type="ECO:0000313" key="2">
    <source>
        <dbReference type="EMBL" id="GGB16337.1"/>
    </source>
</evidence>
<evidence type="ECO:0000259" key="1">
    <source>
        <dbReference type="SMART" id="SM00347"/>
    </source>
</evidence>
<dbReference type="Gene3D" id="1.10.10.10">
    <property type="entry name" value="Winged helix-like DNA-binding domain superfamily/Winged helix DNA-binding domain"/>
    <property type="match status" value="1"/>
</dbReference>
<proteinExistence type="predicted"/>
<dbReference type="Pfam" id="PF01047">
    <property type="entry name" value="MarR"/>
    <property type="match status" value="1"/>
</dbReference>
<evidence type="ECO:0000313" key="3">
    <source>
        <dbReference type="Proteomes" id="UP000636793"/>
    </source>
</evidence>
<sequence length="160" mass="17171">MVDDIDNPVDNQVPGWHLALLLLAGFRELVDETHRRLAEQGHAGARPTHGFALQAIGGGATNAELATRLGVTKQAAAKTITSLEREGYVTRTNDTIDARRVIVRPTERGIQFLSLSATAFELAVAEWRARVGTDAVDQLGATLRGLGLTTGRFDLAAWSG</sequence>
<dbReference type="SUPFAM" id="SSF46785">
    <property type="entry name" value="Winged helix' DNA-binding domain"/>
    <property type="match status" value="1"/>
</dbReference>
<feature type="domain" description="HTH marR-type" evidence="1">
    <location>
        <begin position="38"/>
        <end position="136"/>
    </location>
</feature>
<keyword evidence="3" id="KW-1185">Reference proteome</keyword>
<dbReference type="InterPro" id="IPR039422">
    <property type="entry name" value="MarR/SlyA-like"/>
</dbReference>
<dbReference type="PANTHER" id="PTHR33164:SF99">
    <property type="entry name" value="MARR FAMILY REGULATORY PROTEIN"/>
    <property type="match status" value="1"/>
</dbReference>
<comment type="caution">
    <text evidence="2">The sequence shown here is derived from an EMBL/GenBank/DDBJ whole genome shotgun (WGS) entry which is preliminary data.</text>
</comment>
<name>A0A916SVP5_9MICO</name>
<dbReference type="InterPro" id="IPR000835">
    <property type="entry name" value="HTH_MarR-typ"/>
</dbReference>
<dbReference type="InterPro" id="IPR036390">
    <property type="entry name" value="WH_DNA-bd_sf"/>
</dbReference>
<dbReference type="SMART" id="SM00347">
    <property type="entry name" value="HTH_MARR"/>
    <property type="match status" value="1"/>
</dbReference>
<reference evidence="2" key="1">
    <citation type="journal article" date="2014" name="Int. J. Syst. Evol. Microbiol.">
        <title>Complete genome sequence of Corynebacterium casei LMG S-19264T (=DSM 44701T), isolated from a smear-ripened cheese.</title>
        <authorList>
            <consortium name="US DOE Joint Genome Institute (JGI-PGF)"/>
            <person name="Walter F."/>
            <person name="Albersmeier A."/>
            <person name="Kalinowski J."/>
            <person name="Ruckert C."/>
        </authorList>
    </citation>
    <scope>NUCLEOTIDE SEQUENCE</scope>
    <source>
        <strain evidence="2">CGMCC 1.15085</strain>
    </source>
</reference>
<dbReference type="EMBL" id="BMHI01000001">
    <property type="protein sequence ID" value="GGB16337.1"/>
    <property type="molecule type" value="Genomic_DNA"/>
</dbReference>
<dbReference type="AlphaFoldDB" id="A0A916SVP5"/>